<evidence type="ECO:0000313" key="3">
    <source>
        <dbReference type="Proteomes" id="UP000676325"/>
    </source>
</evidence>
<proteinExistence type="predicted"/>
<dbReference type="InterPro" id="IPR036513">
    <property type="entry name" value="STAS_dom_sf"/>
</dbReference>
<keyword evidence="3" id="KW-1185">Reference proteome</keyword>
<evidence type="ECO:0000313" key="2">
    <source>
        <dbReference type="EMBL" id="MBR7830523.1"/>
    </source>
</evidence>
<dbReference type="SUPFAM" id="SSF52091">
    <property type="entry name" value="SpoIIaa-like"/>
    <property type="match status" value="1"/>
</dbReference>
<dbReference type="AlphaFoldDB" id="A0A941EHJ2"/>
<organism evidence="2 3">
    <name type="scientific">Actinospica acidithermotolerans</name>
    <dbReference type="NCBI Taxonomy" id="2828514"/>
    <lineage>
        <taxon>Bacteria</taxon>
        <taxon>Bacillati</taxon>
        <taxon>Actinomycetota</taxon>
        <taxon>Actinomycetes</taxon>
        <taxon>Catenulisporales</taxon>
        <taxon>Actinospicaceae</taxon>
        <taxon>Actinospica</taxon>
    </lineage>
</organism>
<reference evidence="2" key="1">
    <citation type="submission" date="2021-04" db="EMBL/GenBank/DDBJ databases">
        <title>Genome based classification of Actinospica acidithermotolerans sp. nov., an actinobacterium isolated from an Indonesian hot spring.</title>
        <authorList>
            <person name="Kusuma A.B."/>
            <person name="Putra K.E."/>
            <person name="Nafisah S."/>
            <person name="Loh J."/>
            <person name="Nouioui I."/>
            <person name="Goodfellow M."/>
        </authorList>
    </citation>
    <scope>NUCLEOTIDE SEQUENCE</scope>
    <source>
        <strain evidence="2">MGRD01-02</strain>
    </source>
</reference>
<name>A0A941EHJ2_9ACTN</name>
<evidence type="ECO:0000259" key="1">
    <source>
        <dbReference type="PROSITE" id="PS50801"/>
    </source>
</evidence>
<comment type="caution">
    <text evidence="2">The sequence shown here is derived from an EMBL/GenBank/DDBJ whole genome shotgun (WGS) entry which is preliminary data.</text>
</comment>
<gene>
    <name evidence="2" type="ORF">KDK95_29750</name>
</gene>
<dbReference type="PROSITE" id="PS50801">
    <property type="entry name" value="STAS"/>
    <property type="match status" value="1"/>
</dbReference>
<dbReference type="RefSeq" id="WP_212521649.1">
    <property type="nucleotide sequence ID" value="NZ_JAGSOH010000137.1"/>
</dbReference>
<feature type="domain" description="STAS" evidence="1">
    <location>
        <begin position="16"/>
        <end position="105"/>
    </location>
</feature>
<dbReference type="Proteomes" id="UP000676325">
    <property type="component" value="Unassembled WGS sequence"/>
</dbReference>
<dbReference type="CDD" id="cd07043">
    <property type="entry name" value="STAS_anti-anti-sigma_factors"/>
    <property type="match status" value="1"/>
</dbReference>
<protein>
    <submittedName>
        <fullName evidence="2">STAS domain-containing protein</fullName>
    </submittedName>
</protein>
<dbReference type="EMBL" id="JAGSOH010000137">
    <property type="protein sequence ID" value="MBR7830523.1"/>
    <property type="molecule type" value="Genomic_DNA"/>
</dbReference>
<accession>A0A941EHJ2</accession>
<dbReference type="Pfam" id="PF01740">
    <property type="entry name" value="STAS"/>
    <property type="match status" value="1"/>
</dbReference>
<sequence>MAFDARLGFAGTTANLHLAGEMAEGDAARLRSLVDQATARPLRRLVLYLGGLESLTVSGVRCLAMAQQQLAPGTEVIVDGVGENVVRLLRLGGLDRSVTLVPVAA</sequence>
<dbReference type="InterPro" id="IPR002645">
    <property type="entry name" value="STAS_dom"/>
</dbReference>
<dbReference type="Gene3D" id="3.30.750.24">
    <property type="entry name" value="STAS domain"/>
    <property type="match status" value="1"/>
</dbReference>